<keyword evidence="3" id="KW-1185">Reference proteome</keyword>
<accession>A0ABP4EK80</accession>
<dbReference type="InterPro" id="IPR025406">
    <property type="entry name" value="DUF4132"/>
</dbReference>
<evidence type="ECO:0000313" key="3">
    <source>
        <dbReference type="Proteomes" id="UP001499987"/>
    </source>
</evidence>
<sequence length="409" mass="44998">MDERVDELLDPENTWVQRIRVRLAALSPELTELVLHLAASGEFWDWRGRTNGAWKRRTKALLKADGAPELVREAVAALAEGGSLHNRTDPNIEYDWLRPSPTRHLANGFVLACGLLGGKGADPAATDALVEVLLTVARKNASVLDGYFVRDDDLSGAVFTALGDLAAMDALWTLHREVQPGAHCHLVLVRVVKKTATRQGLLPEQLAERTVPTCGLGPDRTVRLGPPACGAPWVNLSYQSVVTLESSGEVTVDWIHTDGSAVRTRSPFRSPKGFKARHGDEQVHMTRWLAQHVESTLSAERTRLRALLPLDRTWPYAEWARHYRDHPVTGLLTRTLIWEHHNPDGTWTAGLPAADHGLHPPASPSTGAHDDTLVRLWRADRAPAAQQQALAELLESRGVEPLVPQFAGC</sequence>
<dbReference type="Pfam" id="PF13569">
    <property type="entry name" value="DUF4132"/>
    <property type="match status" value="1"/>
</dbReference>
<evidence type="ECO:0000313" key="2">
    <source>
        <dbReference type="EMBL" id="GAA1113145.1"/>
    </source>
</evidence>
<gene>
    <name evidence="2" type="ORF">GCM10009663_62570</name>
</gene>
<protein>
    <recommendedName>
        <fullName evidence="1">DUF4132 domain-containing protein</fullName>
    </recommendedName>
</protein>
<feature type="domain" description="DUF4132" evidence="1">
    <location>
        <begin position="281"/>
        <end position="406"/>
    </location>
</feature>
<proteinExistence type="predicted"/>
<dbReference type="EMBL" id="BAAALD010000087">
    <property type="protein sequence ID" value="GAA1113145.1"/>
    <property type="molecule type" value="Genomic_DNA"/>
</dbReference>
<name>A0ABP4EK80_9ACTN</name>
<evidence type="ECO:0000259" key="1">
    <source>
        <dbReference type="Pfam" id="PF13569"/>
    </source>
</evidence>
<organism evidence="2 3">
    <name type="scientific">Kitasatospora arboriphila</name>
    <dbReference type="NCBI Taxonomy" id="258052"/>
    <lineage>
        <taxon>Bacteria</taxon>
        <taxon>Bacillati</taxon>
        <taxon>Actinomycetota</taxon>
        <taxon>Actinomycetes</taxon>
        <taxon>Kitasatosporales</taxon>
        <taxon>Streptomycetaceae</taxon>
        <taxon>Kitasatospora</taxon>
    </lineage>
</organism>
<comment type="caution">
    <text evidence="2">The sequence shown here is derived from an EMBL/GenBank/DDBJ whole genome shotgun (WGS) entry which is preliminary data.</text>
</comment>
<dbReference type="RefSeq" id="WP_344627065.1">
    <property type="nucleotide sequence ID" value="NZ_BAAALD010000087.1"/>
</dbReference>
<dbReference type="Proteomes" id="UP001499987">
    <property type="component" value="Unassembled WGS sequence"/>
</dbReference>
<reference evidence="3" key="1">
    <citation type="journal article" date="2019" name="Int. J. Syst. Evol. Microbiol.">
        <title>The Global Catalogue of Microorganisms (GCM) 10K type strain sequencing project: providing services to taxonomists for standard genome sequencing and annotation.</title>
        <authorList>
            <consortium name="The Broad Institute Genomics Platform"/>
            <consortium name="The Broad Institute Genome Sequencing Center for Infectious Disease"/>
            <person name="Wu L."/>
            <person name="Ma J."/>
        </authorList>
    </citation>
    <scope>NUCLEOTIDE SEQUENCE [LARGE SCALE GENOMIC DNA]</scope>
    <source>
        <strain evidence="3">JCM 13002</strain>
    </source>
</reference>